<keyword evidence="2" id="KW-1185">Reference proteome</keyword>
<accession>A0A9Q0MY17</accession>
<comment type="caution">
    <text evidence="1">The sequence shown here is derived from an EMBL/GenBank/DDBJ whole genome shotgun (WGS) entry which is preliminary data.</text>
</comment>
<dbReference type="EMBL" id="WJQU01000003">
    <property type="protein sequence ID" value="KAJ6639554.1"/>
    <property type="molecule type" value="Genomic_DNA"/>
</dbReference>
<gene>
    <name evidence="1" type="ORF">Bhyg_12300</name>
</gene>
<protein>
    <submittedName>
        <fullName evidence="1">Uncharacterized protein</fullName>
    </submittedName>
</protein>
<organism evidence="1 2">
    <name type="scientific">Pseudolycoriella hygida</name>
    <dbReference type="NCBI Taxonomy" id="35572"/>
    <lineage>
        <taxon>Eukaryota</taxon>
        <taxon>Metazoa</taxon>
        <taxon>Ecdysozoa</taxon>
        <taxon>Arthropoda</taxon>
        <taxon>Hexapoda</taxon>
        <taxon>Insecta</taxon>
        <taxon>Pterygota</taxon>
        <taxon>Neoptera</taxon>
        <taxon>Endopterygota</taxon>
        <taxon>Diptera</taxon>
        <taxon>Nematocera</taxon>
        <taxon>Sciaroidea</taxon>
        <taxon>Sciaridae</taxon>
        <taxon>Pseudolycoriella</taxon>
    </lineage>
</organism>
<proteinExistence type="predicted"/>
<sequence length="312" mass="35832">MGSVGLEADLFKIIQHRTIIDESDLKYLEEHARREEYLKKISSDANMLDYFGTYHNDVANFEILRGHKKMLLLLVQRVSKEYADGTFYLQMKNVKQQFKKFDCGIKSQNPTTTSSDAIREDQNASNSIVTPEVIPRMNLNNEIDAIFRQIKQYLTSGIGLKPEYEKVCLIRATVNCPICKKDKGAFMINAEKPTWCINNFKRHIKNVHIVPYQSGKGGVQRTLHSFSNIKSTKDTSEEIFDVNRESSTISSKDIPEESTEELVSQSVPTKIRYNLIRDDDIAYDLHVDQVSNPRSNLQETFSRLRGNSDVEH</sequence>
<name>A0A9Q0MY17_9DIPT</name>
<reference evidence="1" key="1">
    <citation type="submission" date="2022-07" db="EMBL/GenBank/DDBJ databases">
        <authorList>
            <person name="Trinca V."/>
            <person name="Uliana J.V.C."/>
            <person name="Torres T.T."/>
            <person name="Ward R.J."/>
            <person name="Monesi N."/>
        </authorList>
    </citation>
    <scope>NUCLEOTIDE SEQUENCE</scope>
    <source>
        <strain evidence="1">HSMRA1968</strain>
        <tissue evidence="1">Whole embryos</tissue>
    </source>
</reference>
<dbReference type="Proteomes" id="UP001151699">
    <property type="component" value="Chromosome X"/>
</dbReference>
<dbReference type="AlphaFoldDB" id="A0A9Q0MY17"/>
<evidence type="ECO:0000313" key="2">
    <source>
        <dbReference type="Proteomes" id="UP001151699"/>
    </source>
</evidence>
<evidence type="ECO:0000313" key="1">
    <source>
        <dbReference type="EMBL" id="KAJ6639554.1"/>
    </source>
</evidence>